<protein>
    <submittedName>
        <fullName evidence="2">3'-5' exonuclease</fullName>
    </submittedName>
</protein>
<keyword evidence="2" id="KW-0269">Exonuclease</keyword>
<accession>A0A1E5T396</accession>
<dbReference type="SUPFAM" id="SSF53098">
    <property type="entry name" value="Ribonuclease H-like"/>
    <property type="match status" value="1"/>
</dbReference>
<dbReference type="STRING" id="1563681.BFP71_06740"/>
<dbReference type="InterPro" id="IPR019288">
    <property type="entry name" value="3'-5'_exonuclease_PolB-like"/>
</dbReference>
<dbReference type="InterPro" id="IPR012337">
    <property type="entry name" value="RNaseH-like_sf"/>
</dbReference>
<dbReference type="AlphaFoldDB" id="A0A1E5T396"/>
<dbReference type="InterPro" id="IPR036397">
    <property type="entry name" value="RNaseH_sf"/>
</dbReference>
<name>A0A1E5T396_9BACT</name>
<dbReference type="RefSeq" id="WP_069834729.1">
    <property type="nucleotide sequence ID" value="NZ_MDGQ01000004.1"/>
</dbReference>
<feature type="domain" description="Predicted 3'-5' exonuclease PolB-like" evidence="1">
    <location>
        <begin position="59"/>
        <end position="224"/>
    </location>
</feature>
<evidence type="ECO:0000259" key="1">
    <source>
        <dbReference type="Pfam" id="PF10108"/>
    </source>
</evidence>
<organism evidence="2 3">
    <name type="scientific">Roseivirga misakiensis</name>
    <dbReference type="NCBI Taxonomy" id="1563681"/>
    <lineage>
        <taxon>Bacteria</taxon>
        <taxon>Pseudomonadati</taxon>
        <taxon>Bacteroidota</taxon>
        <taxon>Cytophagia</taxon>
        <taxon>Cytophagales</taxon>
        <taxon>Roseivirgaceae</taxon>
        <taxon>Roseivirga</taxon>
    </lineage>
</organism>
<dbReference type="Pfam" id="PF10108">
    <property type="entry name" value="DNA_pol_B_exo2"/>
    <property type="match status" value="1"/>
</dbReference>
<dbReference type="GO" id="GO:0003676">
    <property type="term" value="F:nucleic acid binding"/>
    <property type="evidence" value="ECO:0007669"/>
    <property type="project" value="InterPro"/>
</dbReference>
<evidence type="ECO:0000313" key="2">
    <source>
        <dbReference type="EMBL" id="OEK05811.1"/>
    </source>
</evidence>
<dbReference type="Proteomes" id="UP000095552">
    <property type="component" value="Unassembled WGS sequence"/>
</dbReference>
<dbReference type="EMBL" id="MDGQ01000004">
    <property type="protein sequence ID" value="OEK05811.1"/>
    <property type="molecule type" value="Genomic_DNA"/>
</dbReference>
<comment type="caution">
    <text evidence="2">The sequence shown here is derived from an EMBL/GenBank/DDBJ whole genome shotgun (WGS) entry which is preliminary data.</text>
</comment>
<keyword evidence="3" id="KW-1185">Reference proteome</keyword>
<reference evidence="2 3" key="1">
    <citation type="submission" date="2016-08" db="EMBL/GenBank/DDBJ databases">
        <title>Draft genome of Fabibacter sp. strain SK-8.</title>
        <authorList>
            <person name="Wong S.-K."/>
            <person name="Hamasaki K."/>
            <person name="Yoshizawa S."/>
        </authorList>
    </citation>
    <scope>NUCLEOTIDE SEQUENCE [LARGE SCALE GENOMIC DNA]</scope>
    <source>
        <strain evidence="2 3">SK-8</strain>
    </source>
</reference>
<dbReference type="OrthoDB" id="9773351at2"/>
<keyword evidence="2" id="KW-0540">Nuclease</keyword>
<evidence type="ECO:0000313" key="3">
    <source>
        <dbReference type="Proteomes" id="UP000095552"/>
    </source>
</evidence>
<dbReference type="GO" id="GO:0004527">
    <property type="term" value="F:exonuclease activity"/>
    <property type="evidence" value="ECO:0007669"/>
    <property type="project" value="UniProtKB-KW"/>
</dbReference>
<dbReference type="Gene3D" id="3.30.420.10">
    <property type="entry name" value="Ribonuclease H-like superfamily/Ribonuclease H"/>
    <property type="match status" value="1"/>
</dbReference>
<dbReference type="CDD" id="cd05782">
    <property type="entry name" value="DNA_polB_like1_exo"/>
    <property type="match status" value="1"/>
</dbReference>
<gene>
    <name evidence="2" type="ORF">BFP71_06740</name>
</gene>
<keyword evidence="2" id="KW-0378">Hydrolase</keyword>
<proteinExistence type="predicted"/>
<sequence length="235" mass="27189">MLNLYNILFLDIETVATSPQFENLSDRFKTLWEKKAKFLDKSGLLTPADLYQQAGIYAEFGKIVSIAVGYFTKEDNPKLRIKAFSNDNEKDLLKEFSSLISQKFDSESLRLCAHNGKEFDFPYLSRRLIINNLPVPEVLSLSGKKPWEIKHLDTMEMWKFGDYKHFTSLELLAAILNIESSKDDIDGSQVNEVYYGENDLERISEYCKRDVVVLAQVFLRLNQMPTLPKERITLL</sequence>